<evidence type="ECO:0000313" key="12">
    <source>
        <dbReference type="Proteomes" id="UP000826725"/>
    </source>
</evidence>
<evidence type="ECO:0000256" key="5">
    <source>
        <dbReference type="ARBA" id="ARBA00022692"/>
    </source>
</evidence>
<feature type="transmembrane region" description="Helical" evidence="9">
    <location>
        <begin position="48"/>
        <end position="64"/>
    </location>
</feature>
<dbReference type="GO" id="GO:0015740">
    <property type="term" value="P:C4-dicarboxylate transport"/>
    <property type="evidence" value="ECO:0007669"/>
    <property type="project" value="TreeGrafter"/>
</dbReference>
<keyword evidence="12" id="KW-1185">Reference proteome</keyword>
<evidence type="ECO:0000256" key="9">
    <source>
        <dbReference type="SAM" id="Phobius"/>
    </source>
</evidence>
<dbReference type="GO" id="GO:0005886">
    <property type="term" value="C:plasma membrane"/>
    <property type="evidence" value="ECO:0007669"/>
    <property type="project" value="UniProtKB-SubCell"/>
</dbReference>
<dbReference type="KEGG" id="dbk:DGMP_20510"/>
<dbReference type="GO" id="GO:0022857">
    <property type="term" value="F:transmembrane transporter activity"/>
    <property type="evidence" value="ECO:0007669"/>
    <property type="project" value="TreeGrafter"/>
</dbReference>
<evidence type="ECO:0000256" key="6">
    <source>
        <dbReference type="ARBA" id="ARBA00022989"/>
    </source>
</evidence>
<organism evidence="11 12">
    <name type="scientific">Desulfomarina profundi</name>
    <dbReference type="NCBI Taxonomy" id="2772557"/>
    <lineage>
        <taxon>Bacteria</taxon>
        <taxon>Pseudomonadati</taxon>
        <taxon>Thermodesulfobacteriota</taxon>
        <taxon>Desulfobulbia</taxon>
        <taxon>Desulfobulbales</taxon>
        <taxon>Desulfobulbaceae</taxon>
        <taxon>Desulfomarina</taxon>
    </lineage>
</organism>
<dbReference type="PANTHER" id="PTHR35011">
    <property type="entry name" value="2,3-DIKETO-L-GULONATE TRAP TRANSPORTER SMALL PERMEASE PROTEIN YIAM"/>
    <property type="match status" value="1"/>
</dbReference>
<accession>A0A8D5FLS8</accession>
<gene>
    <name evidence="11" type="ORF">DGMP_20510</name>
</gene>
<evidence type="ECO:0000259" key="10">
    <source>
        <dbReference type="Pfam" id="PF04290"/>
    </source>
</evidence>
<dbReference type="AlphaFoldDB" id="A0A8D5FLS8"/>
<keyword evidence="5 9" id="KW-0812">Transmembrane</keyword>
<evidence type="ECO:0000256" key="8">
    <source>
        <dbReference type="ARBA" id="ARBA00038436"/>
    </source>
</evidence>
<feature type="transmembrane region" description="Helical" evidence="9">
    <location>
        <begin position="12"/>
        <end position="36"/>
    </location>
</feature>
<keyword evidence="3" id="KW-1003">Cell membrane</keyword>
<keyword evidence="2" id="KW-0813">Transport</keyword>
<feature type="domain" description="Tripartite ATP-independent periplasmic transporters DctQ component" evidence="10">
    <location>
        <begin position="22"/>
        <end position="152"/>
    </location>
</feature>
<sequence length="156" mass="17923">MVFRWLADHLEELLGATLLTLMAILALANVVTRYIFHFPLAFTEEIEVNALVWLTLFGTSMAFRRRHHLRMLFFQDRLPDKMKTVLNLGISLLGASLFITLGYLGYLQILEEKILEITSESLDLPQWIYTLCIPIGCALIVFRILQAAVVELKEKN</sequence>
<comment type="subcellular location">
    <subcellularLocation>
        <location evidence="1">Cell inner membrane</location>
        <topology evidence="1">Multi-pass membrane protein</topology>
    </subcellularLocation>
</comment>
<dbReference type="EMBL" id="AP024086">
    <property type="protein sequence ID" value="BCL61358.1"/>
    <property type="molecule type" value="Genomic_DNA"/>
</dbReference>
<protein>
    <submittedName>
        <fullName evidence="11">C4-dicarboxylate ABC transporter permease</fullName>
    </submittedName>
</protein>
<dbReference type="RefSeq" id="WP_228853817.1">
    <property type="nucleotide sequence ID" value="NZ_AP024086.1"/>
</dbReference>
<keyword evidence="6 9" id="KW-1133">Transmembrane helix</keyword>
<evidence type="ECO:0000256" key="2">
    <source>
        <dbReference type="ARBA" id="ARBA00022448"/>
    </source>
</evidence>
<comment type="similarity">
    <text evidence="8">Belongs to the TRAP transporter small permease family.</text>
</comment>
<keyword evidence="7 9" id="KW-0472">Membrane</keyword>
<dbReference type="Proteomes" id="UP000826725">
    <property type="component" value="Chromosome"/>
</dbReference>
<evidence type="ECO:0000256" key="1">
    <source>
        <dbReference type="ARBA" id="ARBA00004429"/>
    </source>
</evidence>
<dbReference type="InterPro" id="IPR007387">
    <property type="entry name" value="TRAP_DctQ"/>
</dbReference>
<evidence type="ECO:0000256" key="7">
    <source>
        <dbReference type="ARBA" id="ARBA00023136"/>
    </source>
</evidence>
<dbReference type="PANTHER" id="PTHR35011:SF2">
    <property type="entry name" value="2,3-DIKETO-L-GULONATE TRAP TRANSPORTER SMALL PERMEASE PROTEIN YIAM"/>
    <property type="match status" value="1"/>
</dbReference>
<feature type="transmembrane region" description="Helical" evidence="9">
    <location>
        <begin position="85"/>
        <end position="106"/>
    </location>
</feature>
<keyword evidence="4" id="KW-0997">Cell inner membrane</keyword>
<evidence type="ECO:0000256" key="3">
    <source>
        <dbReference type="ARBA" id="ARBA00022475"/>
    </source>
</evidence>
<name>A0A8D5FLS8_9BACT</name>
<proteinExistence type="inferred from homology"/>
<evidence type="ECO:0000313" key="11">
    <source>
        <dbReference type="EMBL" id="BCL61358.1"/>
    </source>
</evidence>
<evidence type="ECO:0000256" key="4">
    <source>
        <dbReference type="ARBA" id="ARBA00022519"/>
    </source>
</evidence>
<dbReference type="Pfam" id="PF04290">
    <property type="entry name" value="DctQ"/>
    <property type="match status" value="1"/>
</dbReference>
<feature type="transmembrane region" description="Helical" evidence="9">
    <location>
        <begin position="126"/>
        <end position="145"/>
    </location>
</feature>
<reference evidence="11" key="1">
    <citation type="submission" date="2020-09" db="EMBL/GenBank/DDBJ databases">
        <title>Desulfogranum mesoprofundum gen. nov., sp. nov., a novel mesophilic, sulfate-reducing chemolithoautotroph isolated from a deep-sea hydrothermal vent chimney in the Suiyo Seamount.</title>
        <authorList>
            <person name="Hashimoto Y."/>
            <person name="Nakagawa S."/>
        </authorList>
    </citation>
    <scope>NUCLEOTIDE SEQUENCE</scope>
    <source>
        <strain evidence="11">KT2</strain>
    </source>
</reference>
<dbReference type="InterPro" id="IPR055348">
    <property type="entry name" value="DctQ"/>
</dbReference>